<dbReference type="Gene3D" id="3.40.47.10">
    <property type="match status" value="2"/>
</dbReference>
<evidence type="ECO:0000256" key="2">
    <source>
        <dbReference type="ARBA" id="ARBA00022679"/>
    </source>
</evidence>
<dbReference type="SUPFAM" id="SSF53901">
    <property type="entry name" value="Thiolase-like"/>
    <property type="match status" value="2"/>
</dbReference>
<evidence type="ECO:0000256" key="1">
    <source>
        <dbReference type="ARBA" id="ARBA00007061"/>
    </source>
</evidence>
<dbReference type="Pfam" id="PF08540">
    <property type="entry name" value="HMG_CoA_synt_C"/>
    <property type="match status" value="1"/>
</dbReference>
<dbReference type="GO" id="GO:0004421">
    <property type="term" value="F:hydroxymethylglutaryl-CoA synthase activity"/>
    <property type="evidence" value="ECO:0007669"/>
    <property type="project" value="InterPro"/>
</dbReference>
<dbReference type="Pfam" id="PF01154">
    <property type="entry name" value="HMG_CoA_synt_N"/>
    <property type="match status" value="1"/>
</dbReference>
<dbReference type="PANTHER" id="PTHR43323:SF2">
    <property type="entry name" value="HYDROXYMETHYLGLUTARYL-COA SYNTHASE"/>
    <property type="match status" value="1"/>
</dbReference>
<organism evidence="5">
    <name type="scientific">Lyngbya majuscula</name>
    <dbReference type="NCBI Taxonomy" id="158786"/>
    <lineage>
        <taxon>Bacteria</taxon>
        <taxon>Bacillati</taxon>
        <taxon>Cyanobacteriota</taxon>
        <taxon>Cyanophyceae</taxon>
        <taxon>Oscillatoriophycideae</taxon>
        <taxon>Oscillatoriales</taxon>
        <taxon>Microcoleaceae</taxon>
        <taxon>Lyngbya</taxon>
    </lineage>
</organism>
<dbReference type="PANTHER" id="PTHR43323">
    <property type="entry name" value="3-HYDROXY-3-METHYLGLUTARYL COENZYME A SYNTHASE"/>
    <property type="match status" value="1"/>
</dbReference>
<proteinExistence type="inferred from homology"/>
<dbReference type="InterPro" id="IPR016039">
    <property type="entry name" value="Thiolase-like"/>
</dbReference>
<dbReference type="GO" id="GO:0006084">
    <property type="term" value="P:acetyl-CoA metabolic process"/>
    <property type="evidence" value="ECO:0007669"/>
    <property type="project" value="InterPro"/>
</dbReference>
<feature type="domain" description="Hydroxymethylglutaryl-coenzyme A synthase C-terminal" evidence="4">
    <location>
        <begin position="302"/>
        <end position="396"/>
    </location>
</feature>
<protein>
    <submittedName>
        <fullName evidence="5">CurD</fullName>
    </submittedName>
</protein>
<accession>Q6DNE9</accession>
<dbReference type="EMBL" id="AY652953">
    <property type="protein sequence ID" value="AAT70099.1"/>
    <property type="molecule type" value="Genomic_DNA"/>
</dbReference>
<name>Q6DNE9_9CYAN</name>
<dbReference type="AlphaFoldDB" id="Q6DNE9"/>
<evidence type="ECO:0000313" key="5">
    <source>
        <dbReference type="EMBL" id="AAT70099.1"/>
    </source>
</evidence>
<keyword evidence="2" id="KW-0808">Transferase</keyword>
<reference evidence="5" key="1">
    <citation type="journal article" date="2004" name="J. Nat. Prod.">
        <title>Biosynthetic pathway and gene cluster analysis of curacin A, an antitubulin natural product from the tropical marine cyanobacterium Lyngbya majuscula.</title>
        <authorList>
            <person name="Chang Z."/>
            <person name="Sitachitta N."/>
            <person name="Rossi J.V."/>
            <person name="Roberts M.A."/>
            <person name="Flatt P.M."/>
            <person name="Jia J."/>
            <person name="Sherman D.H."/>
            <person name="Gerwick W.H."/>
        </authorList>
    </citation>
    <scope>NUCLEOTIDE SEQUENCE</scope>
    <source>
        <strain evidence="5">19L</strain>
    </source>
</reference>
<evidence type="ECO:0000259" key="3">
    <source>
        <dbReference type="Pfam" id="PF01154"/>
    </source>
</evidence>
<dbReference type="InterPro" id="IPR013746">
    <property type="entry name" value="HMG_CoA_synt_C_dom"/>
</dbReference>
<comment type="similarity">
    <text evidence="1">Belongs to the thiolase-like superfamily. HMG-CoA synthase family.</text>
</comment>
<dbReference type="InterPro" id="IPR013528">
    <property type="entry name" value="HMG_CoA_synth_N"/>
</dbReference>
<feature type="domain" description="Hydroxymethylglutaryl-coenzyme A synthase N-terminal" evidence="3">
    <location>
        <begin position="25"/>
        <end position="201"/>
    </location>
</feature>
<evidence type="ECO:0000259" key="4">
    <source>
        <dbReference type="Pfam" id="PF08540"/>
    </source>
</evidence>
<gene>
    <name evidence="5" type="primary">curD</name>
</gene>
<sequence length="442" mass="49142">MPSAIALLLAASIQLYYWARSKAMQQVGIEALSVYGGAAQLELRKLAQARQLDISRFDNLMMKEKAVSLPYEDPVSYAVNAAKPIIDRLSDADKQRIEMVITCSESGIDFGKSMSTYIQEYLGLSRNCRMFELKQACYSGTAGLQMAINLILSQTFPGAKALVIATDISRFLVAEGGEAINYDWSFAEPSSGAGAVALLVSDTPHIFQIDVGCNGYYGYEVMDTCRPNPDSEAGDADLSLLSYLDCCENAYRHYQNRVEGVDYRESFDYLSFHTPFGGMVKGAHRNMMRRLKRAKPAEIEADFQRRVMPGLVYCQQVGNIMGATLFLSLASTIDNGDFSTPRRIGMFSYGSGCCSEFYSGVVTPEGKQIQAQQGISAQLADRYSLSMEEYEQLLYHSSAVAFGTRNVTLDYQLFPGVWKKIAGKGRLVLKAIKEFHRKYEWV</sequence>
<dbReference type="BioCyc" id="MetaCyc:MONOMER-21987"/>
<dbReference type="CDD" id="cd00827">
    <property type="entry name" value="init_cond_enzymes"/>
    <property type="match status" value="1"/>
</dbReference>